<evidence type="ECO:0000256" key="2">
    <source>
        <dbReference type="ARBA" id="ARBA00022730"/>
    </source>
</evidence>
<evidence type="ECO:0000256" key="6">
    <source>
        <dbReference type="HAMAP-Rule" id="MF_01363"/>
    </source>
</evidence>
<dbReference type="GO" id="GO:1990904">
    <property type="term" value="C:ribonucleoprotein complex"/>
    <property type="evidence" value="ECO:0007669"/>
    <property type="project" value="UniProtKB-KW"/>
</dbReference>
<evidence type="ECO:0000313" key="9">
    <source>
        <dbReference type="Proteomes" id="UP000230935"/>
    </source>
</evidence>
<keyword evidence="5 6" id="KW-0687">Ribonucleoprotein</keyword>
<dbReference type="InterPro" id="IPR028909">
    <property type="entry name" value="bL21-like"/>
</dbReference>
<comment type="similarity">
    <text evidence="1 6 7">Belongs to the bacterial ribosomal protein bL21 family.</text>
</comment>
<dbReference type="GO" id="GO:0019843">
    <property type="term" value="F:rRNA binding"/>
    <property type="evidence" value="ECO:0007669"/>
    <property type="project" value="UniProtKB-UniRule"/>
</dbReference>
<keyword evidence="4 6" id="KW-0689">Ribosomal protein</keyword>
<dbReference type="GO" id="GO:0003735">
    <property type="term" value="F:structural constituent of ribosome"/>
    <property type="evidence" value="ECO:0007669"/>
    <property type="project" value="InterPro"/>
</dbReference>
<gene>
    <name evidence="6 8" type="primary">rplU</name>
    <name evidence="8" type="ORF">COT81_02705</name>
</gene>
<protein>
    <recommendedName>
        <fullName evidence="6">Large ribosomal subunit protein bL21</fullName>
    </recommendedName>
</protein>
<dbReference type="InterPro" id="IPR018258">
    <property type="entry name" value="Ribosomal_bL21_CS"/>
</dbReference>
<dbReference type="GO" id="GO:0006412">
    <property type="term" value="P:translation"/>
    <property type="evidence" value="ECO:0007669"/>
    <property type="project" value="UniProtKB-UniRule"/>
</dbReference>
<dbReference type="Proteomes" id="UP000230935">
    <property type="component" value="Unassembled WGS sequence"/>
</dbReference>
<dbReference type="GO" id="GO:0005840">
    <property type="term" value="C:ribosome"/>
    <property type="evidence" value="ECO:0007669"/>
    <property type="project" value="UniProtKB-KW"/>
</dbReference>
<dbReference type="EMBL" id="PEZZ01000019">
    <property type="protein sequence ID" value="PIS05149.1"/>
    <property type="molecule type" value="Genomic_DNA"/>
</dbReference>
<dbReference type="Pfam" id="PF00829">
    <property type="entry name" value="Ribosomal_L21p"/>
    <property type="match status" value="1"/>
</dbReference>
<evidence type="ECO:0000256" key="1">
    <source>
        <dbReference type="ARBA" id="ARBA00008563"/>
    </source>
</evidence>
<evidence type="ECO:0000256" key="4">
    <source>
        <dbReference type="ARBA" id="ARBA00022980"/>
    </source>
</evidence>
<comment type="caution">
    <text evidence="8">The sequence shown here is derived from an EMBL/GenBank/DDBJ whole genome shotgun (WGS) entry which is preliminary data.</text>
</comment>
<evidence type="ECO:0000256" key="3">
    <source>
        <dbReference type="ARBA" id="ARBA00022884"/>
    </source>
</evidence>
<keyword evidence="3 6" id="KW-0694">RNA-binding</keyword>
<proteinExistence type="inferred from homology"/>
<dbReference type="PANTHER" id="PTHR21349">
    <property type="entry name" value="50S RIBOSOMAL PROTEIN L21"/>
    <property type="match status" value="1"/>
</dbReference>
<reference evidence="9" key="1">
    <citation type="submission" date="2017-09" db="EMBL/GenBank/DDBJ databases">
        <title>Depth-based differentiation of microbial function through sediment-hosted aquifers and enrichment of novel symbionts in the deep terrestrial subsurface.</title>
        <authorList>
            <person name="Probst A.J."/>
            <person name="Ladd B."/>
            <person name="Jarett J.K."/>
            <person name="Geller-Mcgrath D.E."/>
            <person name="Sieber C.M.K."/>
            <person name="Emerson J.B."/>
            <person name="Anantharaman K."/>
            <person name="Thomas B.C."/>
            <person name="Malmstrom R."/>
            <person name="Stieglmeier M."/>
            <person name="Klingl A."/>
            <person name="Woyke T."/>
            <person name="Ryan C.M."/>
            <person name="Banfield J.F."/>
        </authorList>
    </citation>
    <scope>NUCLEOTIDE SEQUENCE [LARGE SCALE GENOMIC DNA]</scope>
</reference>
<evidence type="ECO:0000256" key="5">
    <source>
        <dbReference type="ARBA" id="ARBA00023274"/>
    </source>
</evidence>
<dbReference type="AlphaFoldDB" id="A0A2H0W1A9"/>
<dbReference type="InterPro" id="IPR036164">
    <property type="entry name" value="bL21-like_sf"/>
</dbReference>
<sequence length="100" mass="11253">MNLAVIKTGGKQYVVTPDSKLKIEKIAGDKGIEFETLLMADDKGDKVEIGQPSLGKKVKAKVLGQGRARKITVVKYKPKTRYKRTLGHRQHFTQVQIEKF</sequence>
<dbReference type="SUPFAM" id="SSF141091">
    <property type="entry name" value="L21p-like"/>
    <property type="match status" value="1"/>
</dbReference>
<evidence type="ECO:0000256" key="7">
    <source>
        <dbReference type="RuleBase" id="RU000562"/>
    </source>
</evidence>
<dbReference type="PANTHER" id="PTHR21349:SF0">
    <property type="entry name" value="LARGE RIBOSOMAL SUBUNIT PROTEIN BL21M"/>
    <property type="match status" value="1"/>
</dbReference>
<accession>A0A2H0W1A9</accession>
<comment type="function">
    <text evidence="6 7">This protein binds to 23S rRNA in the presence of protein L20.</text>
</comment>
<dbReference type="InterPro" id="IPR001787">
    <property type="entry name" value="Ribosomal_bL21"/>
</dbReference>
<comment type="subunit">
    <text evidence="6">Part of the 50S ribosomal subunit. Contacts protein L20.</text>
</comment>
<keyword evidence="2 6" id="KW-0699">rRNA-binding</keyword>
<dbReference type="GO" id="GO:0005737">
    <property type="term" value="C:cytoplasm"/>
    <property type="evidence" value="ECO:0007669"/>
    <property type="project" value="UniProtKB-ARBA"/>
</dbReference>
<name>A0A2H0W1A9_9BACT</name>
<evidence type="ECO:0000313" key="8">
    <source>
        <dbReference type="EMBL" id="PIS05149.1"/>
    </source>
</evidence>
<dbReference type="HAMAP" id="MF_01363">
    <property type="entry name" value="Ribosomal_bL21"/>
    <property type="match status" value="1"/>
</dbReference>
<dbReference type="NCBIfam" id="TIGR00061">
    <property type="entry name" value="L21"/>
    <property type="match status" value="1"/>
</dbReference>
<dbReference type="PROSITE" id="PS01169">
    <property type="entry name" value="RIBOSOMAL_L21"/>
    <property type="match status" value="1"/>
</dbReference>
<organism evidence="8 9">
    <name type="scientific">Candidatus Buchananbacteria bacterium CG10_big_fil_rev_8_21_14_0_10_42_9</name>
    <dbReference type="NCBI Taxonomy" id="1974526"/>
    <lineage>
        <taxon>Bacteria</taxon>
        <taxon>Candidatus Buchananiibacteriota</taxon>
    </lineage>
</organism>